<dbReference type="RefSeq" id="WP_101826853.1">
    <property type="nucleotide sequence ID" value="NZ_PJZH01000039.1"/>
</dbReference>
<dbReference type="OrthoDB" id="5918521at2"/>
<reference evidence="2 3" key="1">
    <citation type="submission" date="2017-12" db="EMBL/GenBank/DDBJ databases">
        <title>Characterization of six clinical isolates of Enterochimera gen. nov., a novel genus of the Yersiniaciae family and the three species Enterochimera arupensis sp. nov., Enterochimera coloradensis sp. nov, and Enterochimera californica sp. nov.</title>
        <authorList>
            <person name="Rossi A."/>
            <person name="Fisher M."/>
        </authorList>
    </citation>
    <scope>NUCLEOTIDE SEQUENCE [LARGE SCALE GENOMIC DNA]</scope>
    <source>
        <strain evidence="3">2016-Iso4</strain>
    </source>
</reference>
<protein>
    <submittedName>
        <fullName evidence="2">Uncharacterized protein</fullName>
    </submittedName>
</protein>
<dbReference type="Proteomes" id="UP000234503">
    <property type="component" value="Unassembled WGS sequence"/>
</dbReference>
<dbReference type="AlphaFoldDB" id="A0A2N5DTM9"/>
<keyword evidence="3" id="KW-1185">Reference proteome</keyword>
<keyword evidence="1" id="KW-0472">Membrane</keyword>
<dbReference type="EMBL" id="PJZH01000039">
    <property type="protein sequence ID" value="PLR29820.1"/>
    <property type="molecule type" value="Genomic_DNA"/>
</dbReference>
<keyword evidence="1" id="KW-0812">Transmembrane</keyword>
<evidence type="ECO:0000313" key="2">
    <source>
        <dbReference type="EMBL" id="PLR29820.1"/>
    </source>
</evidence>
<sequence length="196" mass="22674">MIKVNKQNKPSYECMMNAETALSLCRMSHEKGFREYHCSAGLIFLAFAVEAMFIFYRRQVEQSYDKKKDKSCRKDFHKVTLKKCGIENLMGKKDYQIVRDCLLLRDNIAHGDFFESTFFYIPNNSEDQGAQTTEIISHSSEQFRNITLKILEEGIKAAKNIDDFICDNGYKVTEGIDREFMPKLEPAFGVTGISTW</sequence>
<comment type="caution">
    <text evidence="2">The sequence shown here is derived from an EMBL/GenBank/DDBJ whole genome shotgun (WGS) entry which is preliminary data.</text>
</comment>
<feature type="transmembrane region" description="Helical" evidence="1">
    <location>
        <begin position="36"/>
        <end position="56"/>
    </location>
</feature>
<evidence type="ECO:0000256" key="1">
    <source>
        <dbReference type="SAM" id="Phobius"/>
    </source>
</evidence>
<keyword evidence="1" id="KW-1133">Transmembrane helix</keyword>
<organism evidence="2 3">
    <name type="scientific">Chimaeribacter coloradensis</name>
    <dbReference type="NCBI Taxonomy" id="2060068"/>
    <lineage>
        <taxon>Bacteria</taxon>
        <taxon>Pseudomonadati</taxon>
        <taxon>Pseudomonadota</taxon>
        <taxon>Gammaproteobacteria</taxon>
        <taxon>Enterobacterales</taxon>
        <taxon>Yersiniaceae</taxon>
        <taxon>Chimaeribacter</taxon>
    </lineage>
</organism>
<accession>A0A2N5DTM9</accession>
<evidence type="ECO:0000313" key="3">
    <source>
        <dbReference type="Proteomes" id="UP000234503"/>
    </source>
</evidence>
<proteinExistence type="predicted"/>
<name>A0A2N5DTM9_9GAMM</name>
<gene>
    <name evidence="2" type="ORF">CYR32_19940</name>
</gene>